<organism evidence="2 3">
    <name type="scientific">Geochorda subterranea</name>
    <dbReference type="NCBI Taxonomy" id="3109564"/>
    <lineage>
        <taxon>Bacteria</taxon>
        <taxon>Bacillati</taxon>
        <taxon>Bacillota</taxon>
        <taxon>Limnochordia</taxon>
        <taxon>Limnochordales</taxon>
        <taxon>Geochordaceae</taxon>
        <taxon>Geochorda</taxon>
    </lineage>
</organism>
<reference evidence="3" key="1">
    <citation type="submission" date="2023-12" db="EMBL/GenBank/DDBJ databases">
        <title>Novel isolates from deep terrestrial aquifers shed light on the physiology and ecology of the class Limnochordia.</title>
        <authorList>
            <person name="Karnachuk O.V."/>
            <person name="Lukina A.P."/>
            <person name="Avakyan M.R."/>
            <person name="Kadnikov V."/>
            <person name="Begmatov S."/>
            <person name="Beletsky A.V."/>
            <person name="Mardanov A.V."/>
            <person name="Ravin N.V."/>
        </authorList>
    </citation>
    <scope>NUCLEOTIDE SEQUENCE [LARGE SCALE GENOMIC DNA]</scope>
    <source>
        <strain evidence="3">LN</strain>
    </source>
</reference>
<accession>A0ABZ1BL07</accession>
<sequence length="124" mass="13451">MTALAFGAAGALFAAVYLRGWARWHRGRLARHHGRGGGRRQPRAAAPATVQATGPSAPAIHIVESREAPRLSVSVEWQRRPRSPCGDLRLRRAWVWPSRAPRPAGRRCRRDGAGPAAPSPSLQA</sequence>
<evidence type="ECO:0000313" key="3">
    <source>
        <dbReference type="Proteomes" id="UP001333102"/>
    </source>
</evidence>
<dbReference type="EMBL" id="CP141614">
    <property type="protein sequence ID" value="WRP13502.1"/>
    <property type="molecule type" value="Genomic_DNA"/>
</dbReference>
<proteinExistence type="predicted"/>
<feature type="compositionally biased region" description="Low complexity" evidence="1">
    <location>
        <begin position="43"/>
        <end position="54"/>
    </location>
</feature>
<dbReference type="Proteomes" id="UP001333102">
    <property type="component" value="Chromosome"/>
</dbReference>
<keyword evidence="3" id="KW-1185">Reference proteome</keyword>
<protein>
    <submittedName>
        <fullName evidence="2">Uncharacterized protein</fullName>
    </submittedName>
</protein>
<feature type="region of interest" description="Disordered" evidence="1">
    <location>
        <begin position="100"/>
        <end position="124"/>
    </location>
</feature>
<feature type="region of interest" description="Disordered" evidence="1">
    <location>
        <begin position="30"/>
        <end position="56"/>
    </location>
</feature>
<evidence type="ECO:0000256" key="1">
    <source>
        <dbReference type="SAM" id="MobiDB-lite"/>
    </source>
</evidence>
<name>A0ABZ1BL07_9FIRM</name>
<gene>
    <name evidence="2" type="ORF">VLY81_08555</name>
</gene>
<feature type="compositionally biased region" description="Basic residues" evidence="1">
    <location>
        <begin position="30"/>
        <end position="42"/>
    </location>
</feature>
<dbReference type="RefSeq" id="WP_324667747.1">
    <property type="nucleotide sequence ID" value="NZ_CP141614.1"/>
</dbReference>
<evidence type="ECO:0000313" key="2">
    <source>
        <dbReference type="EMBL" id="WRP13502.1"/>
    </source>
</evidence>